<dbReference type="InterPro" id="IPR050807">
    <property type="entry name" value="TransReg_Diox_bact_type"/>
</dbReference>
<dbReference type="GO" id="GO:0003700">
    <property type="term" value="F:DNA-binding transcription factor activity"/>
    <property type="evidence" value="ECO:0007669"/>
    <property type="project" value="TreeGrafter"/>
</dbReference>
<keyword evidence="4" id="KW-1185">Reference proteome</keyword>
<dbReference type="AlphaFoldDB" id="A0A2Y9BKX0"/>
<dbReference type="PANTHER" id="PTHR46797:SF1">
    <property type="entry name" value="METHYLPHOSPHONATE SYNTHASE"/>
    <property type="match status" value="1"/>
</dbReference>
<evidence type="ECO:0000313" key="4">
    <source>
        <dbReference type="Proteomes" id="UP000245845"/>
    </source>
</evidence>
<name>A0A2Y9BKX0_9FIRM</name>
<dbReference type="PROSITE" id="PS50943">
    <property type="entry name" value="HTH_CROC1"/>
    <property type="match status" value="1"/>
</dbReference>
<dbReference type="GO" id="GO:0005829">
    <property type="term" value="C:cytosol"/>
    <property type="evidence" value="ECO:0007669"/>
    <property type="project" value="TreeGrafter"/>
</dbReference>
<dbReference type="InterPro" id="IPR010982">
    <property type="entry name" value="Lambda_DNA-bd_dom_sf"/>
</dbReference>
<dbReference type="PANTHER" id="PTHR46797">
    <property type="entry name" value="HTH-TYPE TRANSCRIPTIONAL REGULATOR"/>
    <property type="match status" value="1"/>
</dbReference>
<proteinExistence type="predicted"/>
<dbReference type="Pfam" id="PF01381">
    <property type="entry name" value="HTH_3"/>
    <property type="match status" value="1"/>
</dbReference>
<dbReference type="EMBL" id="QGDL01000023">
    <property type="protein sequence ID" value="PWJ19464.1"/>
    <property type="molecule type" value="Genomic_DNA"/>
</dbReference>
<dbReference type="RefSeq" id="WP_109733893.1">
    <property type="nucleotide sequence ID" value="NZ_BAAACK010000016.1"/>
</dbReference>
<dbReference type="CDD" id="cd00093">
    <property type="entry name" value="HTH_XRE"/>
    <property type="match status" value="1"/>
</dbReference>
<organism evidence="3 4">
    <name type="scientific">Faecalicatena orotica</name>
    <dbReference type="NCBI Taxonomy" id="1544"/>
    <lineage>
        <taxon>Bacteria</taxon>
        <taxon>Bacillati</taxon>
        <taxon>Bacillota</taxon>
        <taxon>Clostridia</taxon>
        <taxon>Lachnospirales</taxon>
        <taxon>Lachnospiraceae</taxon>
        <taxon>Faecalicatena</taxon>
    </lineage>
</organism>
<dbReference type="Gene3D" id="1.10.260.40">
    <property type="entry name" value="lambda repressor-like DNA-binding domains"/>
    <property type="match status" value="1"/>
</dbReference>
<keyword evidence="1" id="KW-0238">DNA-binding</keyword>
<evidence type="ECO:0000313" key="3">
    <source>
        <dbReference type="EMBL" id="PWJ19464.1"/>
    </source>
</evidence>
<dbReference type="Proteomes" id="UP000245845">
    <property type="component" value="Unassembled WGS sequence"/>
</dbReference>
<accession>A0A2Y9BKX0</accession>
<feature type="domain" description="HTH cro/C1-type" evidence="2">
    <location>
        <begin position="8"/>
        <end position="63"/>
    </location>
</feature>
<dbReference type="GO" id="GO:0003677">
    <property type="term" value="F:DNA binding"/>
    <property type="evidence" value="ECO:0007669"/>
    <property type="project" value="UniProtKB-KW"/>
</dbReference>
<evidence type="ECO:0000256" key="1">
    <source>
        <dbReference type="ARBA" id="ARBA00023125"/>
    </source>
</evidence>
<dbReference type="InterPro" id="IPR001387">
    <property type="entry name" value="Cro/C1-type_HTH"/>
</dbReference>
<reference evidence="3 4" key="1">
    <citation type="submission" date="2018-05" db="EMBL/GenBank/DDBJ databases">
        <title>The Hungate 1000. A catalogue of reference genomes from the rumen microbiome.</title>
        <authorList>
            <person name="Kelly W."/>
        </authorList>
    </citation>
    <scope>NUCLEOTIDE SEQUENCE [LARGE SCALE GENOMIC DNA]</scope>
    <source>
        <strain evidence="3 4">NLAE-zl-C242</strain>
    </source>
</reference>
<evidence type="ECO:0000259" key="2">
    <source>
        <dbReference type="PROSITE" id="PS50943"/>
    </source>
</evidence>
<dbReference type="OrthoDB" id="9815805at2"/>
<gene>
    <name evidence="3" type="ORF">A8806_12353</name>
</gene>
<protein>
    <submittedName>
        <fullName evidence="3">Helix-turn-helix protein</fullName>
    </submittedName>
</protein>
<sequence length="162" mass="18451">MSDTGERIKQRRKEMGLTADVLAEKLGVSRSTIFRYEKGDIDKIPAESLSIIAAALNTTPAYLMGWKDDGQQFFHGISVFPTVEKTNPIPKGSYEDLVITEMEKMNSKGKIRLLDTAREMTCNPLYNDNYELEVRAAHTRTDIEVTKDMIKHDDNIMDDENF</sequence>
<comment type="caution">
    <text evidence="3">The sequence shown here is derived from an EMBL/GenBank/DDBJ whole genome shotgun (WGS) entry which is preliminary data.</text>
</comment>
<dbReference type="SMART" id="SM00530">
    <property type="entry name" value="HTH_XRE"/>
    <property type="match status" value="1"/>
</dbReference>
<dbReference type="SUPFAM" id="SSF47413">
    <property type="entry name" value="lambda repressor-like DNA-binding domains"/>
    <property type="match status" value="1"/>
</dbReference>